<reference evidence="1 2" key="1">
    <citation type="submission" date="2023-01" db="EMBL/GenBank/DDBJ databases">
        <title>Bacillus changyiensis sp. nov., isolated from a coastal deposit.</title>
        <authorList>
            <person name="Xiao G."/>
            <person name="Lai Q."/>
            <person name="Hu Z."/>
            <person name="Shao Z."/>
        </authorList>
    </citation>
    <scope>NUCLEOTIDE SEQUENCE [LARGE SCALE GENOMIC DNA]</scope>
    <source>
        <strain evidence="1 2">CLL-7-23</strain>
    </source>
</reference>
<evidence type="ECO:0000313" key="1">
    <source>
        <dbReference type="EMBL" id="MDA7028220.1"/>
    </source>
</evidence>
<accession>A0ABT4X7E8</accession>
<proteinExistence type="predicted"/>
<name>A0ABT4X7E8_9BACI</name>
<dbReference type="Proteomes" id="UP001211894">
    <property type="component" value="Unassembled WGS sequence"/>
</dbReference>
<dbReference type="RefSeq" id="WP_271342036.1">
    <property type="nucleotide sequence ID" value="NZ_JAQKAB010000013.1"/>
</dbReference>
<evidence type="ECO:0008006" key="3">
    <source>
        <dbReference type="Google" id="ProtNLM"/>
    </source>
</evidence>
<keyword evidence="2" id="KW-1185">Reference proteome</keyword>
<organism evidence="1 2">
    <name type="scientific">Bacillus changyiensis</name>
    <dbReference type="NCBI Taxonomy" id="3004103"/>
    <lineage>
        <taxon>Bacteria</taxon>
        <taxon>Bacillati</taxon>
        <taxon>Bacillota</taxon>
        <taxon>Bacilli</taxon>
        <taxon>Bacillales</taxon>
        <taxon>Bacillaceae</taxon>
        <taxon>Bacillus</taxon>
    </lineage>
</organism>
<evidence type="ECO:0000313" key="2">
    <source>
        <dbReference type="Proteomes" id="UP001211894"/>
    </source>
</evidence>
<gene>
    <name evidence="1" type="ORF">PJ311_16755</name>
</gene>
<protein>
    <recommendedName>
        <fullName evidence="3">DUF4365 domain-containing protein</fullName>
    </recommendedName>
</protein>
<sequence>MRDINFFKNLYFGMGGEYLVMSDFIMRGFEAVKITPDFGYDVLVTNKHKYLSQQFETEKELYLQVKTRLIYPEANNTALEVFIEKNNFSYLLSDEKAHLVIVTVKGVMVHDSWSEDPSQRFDWNAMSRTQRNLDRSHYQYFKPHYFIWLSHSDLIYLHKSNFTSECTIENIQYIKIRYDSNFIIDNNGESHLLGDSRTHLFSITDMDFWNYNHQNLFI</sequence>
<dbReference type="EMBL" id="JAQKAB010000013">
    <property type="protein sequence ID" value="MDA7028220.1"/>
    <property type="molecule type" value="Genomic_DNA"/>
</dbReference>
<comment type="caution">
    <text evidence="1">The sequence shown here is derived from an EMBL/GenBank/DDBJ whole genome shotgun (WGS) entry which is preliminary data.</text>
</comment>